<name>A0A022Q7A5_ERYGU</name>
<dbReference type="STRING" id="4155.A0A022Q7A5"/>
<evidence type="ECO:0000313" key="11">
    <source>
        <dbReference type="Proteomes" id="UP000030748"/>
    </source>
</evidence>
<dbReference type="GO" id="GO:0005524">
    <property type="term" value="F:ATP binding"/>
    <property type="evidence" value="ECO:0007669"/>
    <property type="project" value="UniProtKB-UniRule"/>
</dbReference>
<dbReference type="PROSITE" id="PS00107">
    <property type="entry name" value="PROTEIN_KINASE_ATP"/>
    <property type="match status" value="1"/>
</dbReference>
<evidence type="ECO:0000256" key="1">
    <source>
        <dbReference type="ARBA" id="ARBA00006485"/>
    </source>
</evidence>
<dbReference type="InterPro" id="IPR011009">
    <property type="entry name" value="Kinase-like_dom_sf"/>
</dbReference>
<dbReference type="PROSITE" id="PS50011">
    <property type="entry name" value="PROTEIN_KINASE_DOM"/>
    <property type="match status" value="1"/>
</dbReference>
<protein>
    <recommendedName>
        <fullName evidence="9">Protein kinase domain-containing protein</fullName>
    </recommendedName>
</protein>
<dbReference type="Pfam" id="PF00069">
    <property type="entry name" value="Pkinase"/>
    <property type="match status" value="1"/>
</dbReference>
<evidence type="ECO:0000256" key="5">
    <source>
        <dbReference type="ARBA" id="ARBA00022777"/>
    </source>
</evidence>
<dbReference type="PANTHER" id="PTHR24056">
    <property type="entry name" value="CELL DIVISION PROTEIN KINASE"/>
    <property type="match status" value="1"/>
</dbReference>
<keyword evidence="2 8" id="KW-0723">Serine/threonine-protein kinase</keyword>
<evidence type="ECO:0000256" key="4">
    <source>
        <dbReference type="ARBA" id="ARBA00022741"/>
    </source>
</evidence>
<evidence type="ECO:0000256" key="3">
    <source>
        <dbReference type="ARBA" id="ARBA00022679"/>
    </source>
</evidence>
<keyword evidence="11" id="KW-1185">Reference proteome</keyword>
<accession>A0A022Q7A5</accession>
<organism evidence="10 11">
    <name type="scientific">Erythranthe guttata</name>
    <name type="common">Yellow monkey flower</name>
    <name type="synonym">Mimulus guttatus</name>
    <dbReference type="NCBI Taxonomy" id="4155"/>
    <lineage>
        <taxon>Eukaryota</taxon>
        <taxon>Viridiplantae</taxon>
        <taxon>Streptophyta</taxon>
        <taxon>Embryophyta</taxon>
        <taxon>Tracheophyta</taxon>
        <taxon>Spermatophyta</taxon>
        <taxon>Magnoliopsida</taxon>
        <taxon>eudicotyledons</taxon>
        <taxon>Gunneridae</taxon>
        <taxon>Pentapetalae</taxon>
        <taxon>asterids</taxon>
        <taxon>lamiids</taxon>
        <taxon>Lamiales</taxon>
        <taxon>Phrymaceae</taxon>
        <taxon>Erythranthe</taxon>
    </lineage>
</organism>
<keyword evidence="3" id="KW-0808">Transferase</keyword>
<evidence type="ECO:0000259" key="9">
    <source>
        <dbReference type="PROSITE" id="PS50011"/>
    </source>
</evidence>
<evidence type="ECO:0000256" key="8">
    <source>
        <dbReference type="RuleBase" id="RU000304"/>
    </source>
</evidence>
<dbReference type="EMBL" id="KI632182">
    <property type="protein sequence ID" value="EYU23128.1"/>
    <property type="molecule type" value="Genomic_DNA"/>
</dbReference>
<dbReference type="Gene3D" id="1.10.510.10">
    <property type="entry name" value="Transferase(Phosphotransferase) domain 1"/>
    <property type="match status" value="1"/>
</dbReference>
<dbReference type="InterPro" id="IPR017441">
    <property type="entry name" value="Protein_kinase_ATP_BS"/>
</dbReference>
<gene>
    <name evidence="10" type="ORF">MIMGU_mgv1a019160mg</name>
</gene>
<dbReference type="PROSITE" id="PS00108">
    <property type="entry name" value="PROTEIN_KINASE_ST"/>
    <property type="match status" value="1"/>
</dbReference>
<feature type="domain" description="Protein kinase" evidence="9">
    <location>
        <begin position="57"/>
        <end position="352"/>
    </location>
</feature>
<evidence type="ECO:0000256" key="2">
    <source>
        <dbReference type="ARBA" id="ARBA00022527"/>
    </source>
</evidence>
<reference evidence="10 11" key="1">
    <citation type="journal article" date="2013" name="Proc. Natl. Acad. Sci. U.S.A.">
        <title>Fine-scale variation in meiotic recombination in Mimulus inferred from population shotgun sequencing.</title>
        <authorList>
            <person name="Hellsten U."/>
            <person name="Wright K.M."/>
            <person name="Jenkins J."/>
            <person name="Shu S."/>
            <person name="Yuan Y."/>
            <person name="Wessler S.R."/>
            <person name="Schmutz J."/>
            <person name="Willis J.H."/>
            <person name="Rokhsar D.S."/>
        </authorList>
    </citation>
    <scope>NUCLEOTIDE SEQUENCE [LARGE SCALE GENOMIC DNA]</scope>
    <source>
        <strain evidence="11">cv. DUN x IM62</strain>
    </source>
</reference>
<dbReference type="FunFam" id="1.10.510.10:FF:000624">
    <property type="entry name" value="Mitogen-activated protein kinase"/>
    <property type="match status" value="1"/>
</dbReference>
<dbReference type="InterPro" id="IPR008271">
    <property type="entry name" value="Ser/Thr_kinase_AS"/>
</dbReference>
<dbReference type="AlphaFoldDB" id="A0A022Q7A5"/>
<evidence type="ECO:0000313" key="10">
    <source>
        <dbReference type="EMBL" id="EYU23128.1"/>
    </source>
</evidence>
<keyword evidence="6 7" id="KW-0067">ATP-binding</keyword>
<dbReference type="Gene3D" id="3.30.200.20">
    <property type="entry name" value="Phosphorylase Kinase, domain 1"/>
    <property type="match status" value="1"/>
</dbReference>
<keyword evidence="4 7" id="KW-0547">Nucleotide-binding</keyword>
<dbReference type="GO" id="GO:0004674">
    <property type="term" value="F:protein serine/threonine kinase activity"/>
    <property type="evidence" value="ECO:0000318"/>
    <property type="project" value="GO_Central"/>
</dbReference>
<dbReference type="GO" id="GO:0005634">
    <property type="term" value="C:nucleus"/>
    <property type="evidence" value="ECO:0000318"/>
    <property type="project" value="GO_Central"/>
</dbReference>
<evidence type="ECO:0000256" key="7">
    <source>
        <dbReference type="PROSITE-ProRule" id="PRU10141"/>
    </source>
</evidence>
<dbReference type="SMART" id="SM00220">
    <property type="entry name" value="S_TKc"/>
    <property type="match status" value="1"/>
</dbReference>
<feature type="binding site" evidence="7">
    <location>
        <position position="86"/>
    </location>
    <ligand>
        <name>ATP</name>
        <dbReference type="ChEBI" id="CHEBI:30616"/>
    </ligand>
</feature>
<comment type="similarity">
    <text evidence="1">Belongs to the protein kinase superfamily. CMGC Ser/Thr protein kinase family. CDC2/CDKX subfamily.</text>
</comment>
<evidence type="ECO:0000256" key="6">
    <source>
        <dbReference type="ARBA" id="ARBA00022840"/>
    </source>
</evidence>
<proteinExistence type="inferred from homology"/>
<keyword evidence="5" id="KW-0418">Kinase</keyword>
<dbReference type="Proteomes" id="UP000030748">
    <property type="component" value="Unassembled WGS sequence"/>
</dbReference>
<dbReference type="PANTHER" id="PTHR24056:SF107">
    <property type="entry name" value="CYCLIN-DEPENDENT KINASE 11A-RELATED"/>
    <property type="match status" value="1"/>
</dbReference>
<dbReference type="eggNOG" id="KOG0663">
    <property type="taxonomic scope" value="Eukaryota"/>
</dbReference>
<sequence length="355" mass="39925">KRAAFKSKPPQNITVKKPKLGCAFIQTDDDDDDEDDVSSKIIGRKYSSGMLNNNTGYQSIDIIGSGTYGVVHKARHLKTGEIVAIKLQFNGTSLSSFRETDVLESLLPHPSIVRLKEVLVGNDFDDDDDEEDPVYIVMEYFESDLKKYIKSKKKDDEPFIIDPSEVKCLMKQLLEGVEFLHSNKLMHRDLKPGNILVNKDEKGMLNLKICDFGMCRSFGSRSGLYTPSVGTSWYKSPEILLGAKKYSSAVDMWSVGCIMAELFTGKALFRGESELDQIKCVYRVLGTPNEDIWPGFTSLPGSVANFGQLPCNLTRDEFPMLTRVGFDLLSKLLSYDPENRITAEVALRHAWFEED</sequence>
<dbReference type="InterPro" id="IPR000719">
    <property type="entry name" value="Prot_kinase_dom"/>
</dbReference>
<dbReference type="InterPro" id="IPR050108">
    <property type="entry name" value="CDK"/>
</dbReference>
<feature type="non-terminal residue" evidence="10">
    <location>
        <position position="1"/>
    </location>
</feature>
<dbReference type="SUPFAM" id="SSF56112">
    <property type="entry name" value="Protein kinase-like (PK-like)"/>
    <property type="match status" value="1"/>
</dbReference>